<dbReference type="GO" id="GO:0016020">
    <property type="term" value="C:membrane"/>
    <property type="evidence" value="ECO:0007669"/>
    <property type="project" value="UniProtKB-SubCell"/>
</dbReference>
<feature type="transmembrane region" description="Helical" evidence="7">
    <location>
        <begin position="325"/>
        <end position="347"/>
    </location>
</feature>
<dbReference type="InterPro" id="IPR008253">
    <property type="entry name" value="Marvel"/>
</dbReference>
<feature type="region of interest" description="Disordered" evidence="6">
    <location>
        <begin position="20"/>
        <end position="53"/>
    </location>
</feature>
<evidence type="ECO:0000259" key="8">
    <source>
        <dbReference type="PROSITE" id="PS51225"/>
    </source>
</evidence>
<keyword evidence="2 5" id="KW-0812">Transmembrane</keyword>
<evidence type="ECO:0000256" key="7">
    <source>
        <dbReference type="SAM" id="Phobius"/>
    </source>
</evidence>
<evidence type="ECO:0000256" key="1">
    <source>
        <dbReference type="ARBA" id="ARBA00004141"/>
    </source>
</evidence>
<accession>A0ABD1JRD6</accession>
<feature type="transmembrane region" description="Helical" evidence="7">
    <location>
        <begin position="167"/>
        <end position="188"/>
    </location>
</feature>
<dbReference type="Proteomes" id="UP001591681">
    <property type="component" value="Unassembled WGS sequence"/>
</dbReference>
<dbReference type="AlphaFoldDB" id="A0ABD1JRD6"/>
<dbReference type="EMBL" id="JBHFQA010000012">
    <property type="protein sequence ID" value="KAL2089404.1"/>
    <property type="molecule type" value="Genomic_DNA"/>
</dbReference>
<name>A0ABD1JRD6_9TELE</name>
<feature type="transmembrane region" description="Helical" evidence="7">
    <location>
        <begin position="266"/>
        <end position="289"/>
    </location>
</feature>
<feature type="compositionally biased region" description="Basic and acidic residues" evidence="6">
    <location>
        <begin position="93"/>
        <end position="122"/>
    </location>
</feature>
<evidence type="ECO:0000256" key="5">
    <source>
        <dbReference type="PROSITE-ProRule" id="PRU00581"/>
    </source>
</evidence>
<keyword evidence="10" id="KW-1185">Reference proteome</keyword>
<reference evidence="9 10" key="1">
    <citation type="submission" date="2024-09" db="EMBL/GenBank/DDBJ databases">
        <title>A chromosome-level genome assembly of Gray's grenadier anchovy, Coilia grayii.</title>
        <authorList>
            <person name="Fu Z."/>
        </authorList>
    </citation>
    <scope>NUCLEOTIDE SEQUENCE [LARGE SCALE GENOMIC DNA]</scope>
    <source>
        <strain evidence="9">G4</strain>
        <tissue evidence="9">Muscle</tissue>
    </source>
</reference>
<organism evidence="9 10">
    <name type="scientific">Coilia grayii</name>
    <name type="common">Gray's grenadier anchovy</name>
    <dbReference type="NCBI Taxonomy" id="363190"/>
    <lineage>
        <taxon>Eukaryota</taxon>
        <taxon>Metazoa</taxon>
        <taxon>Chordata</taxon>
        <taxon>Craniata</taxon>
        <taxon>Vertebrata</taxon>
        <taxon>Euteleostomi</taxon>
        <taxon>Actinopterygii</taxon>
        <taxon>Neopterygii</taxon>
        <taxon>Teleostei</taxon>
        <taxon>Clupei</taxon>
        <taxon>Clupeiformes</taxon>
        <taxon>Clupeoidei</taxon>
        <taxon>Engraulidae</taxon>
        <taxon>Coilinae</taxon>
        <taxon>Coilia</taxon>
    </lineage>
</organism>
<comment type="subcellular location">
    <subcellularLocation>
        <location evidence="1">Membrane</location>
        <topology evidence="1">Multi-pass membrane protein</topology>
    </subcellularLocation>
</comment>
<comment type="caution">
    <text evidence="9">The sequence shown here is derived from an EMBL/GenBank/DDBJ whole genome shotgun (WGS) entry which is preliminary data.</text>
</comment>
<protein>
    <recommendedName>
        <fullName evidence="8">MARVEL domain-containing protein</fullName>
    </recommendedName>
</protein>
<sequence>MDVPLACIPKKTEVLLPRLKSQRQQTKPPIHASASYYPLVGTEGSSALDNKGSLPKPYYPTHYVIKADQQHFKTNAHRDKNMSHPPRTHRGHRDRDQERSGGASRDNREGRARRDNYEDRSPPNDSTSSLPPFYPSSEPAPRQRQRPTTREDHHGSKCTHICSRRGIVLICAVLTNALVLVCIVAAYLSMSGMSSVGLSGGSFNINAQIPFQGTELQQVRDLDMQYSQLRAPGVYGGVAFSLTMGVVSLLFVVSGTKPAQLLSKKLLVGQFVFQLVGGVAYVVAVGLYLHFVISINATDVCQRRARLYAGRGYTWMNCDVGGGDAAVALFGLITALLYAAGTYLTFITMRNVSHFHKHAHRDTHARSHI</sequence>
<keyword evidence="3 7" id="KW-1133">Transmembrane helix</keyword>
<evidence type="ECO:0000313" key="10">
    <source>
        <dbReference type="Proteomes" id="UP001591681"/>
    </source>
</evidence>
<evidence type="ECO:0000256" key="3">
    <source>
        <dbReference type="ARBA" id="ARBA00022989"/>
    </source>
</evidence>
<evidence type="ECO:0000256" key="2">
    <source>
        <dbReference type="ARBA" id="ARBA00022692"/>
    </source>
</evidence>
<gene>
    <name evidence="9" type="ORF">ACEWY4_014092</name>
</gene>
<feature type="region of interest" description="Disordered" evidence="6">
    <location>
        <begin position="76"/>
        <end position="157"/>
    </location>
</feature>
<proteinExistence type="predicted"/>
<evidence type="ECO:0000313" key="9">
    <source>
        <dbReference type="EMBL" id="KAL2089404.1"/>
    </source>
</evidence>
<evidence type="ECO:0000256" key="6">
    <source>
        <dbReference type="SAM" id="MobiDB-lite"/>
    </source>
</evidence>
<keyword evidence="4 5" id="KW-0472">Membrane</keyword>
<feature type="domain" description="MARVEL" evidence="8">
    <location>
        <begin position="160"/>
        <end position="350"/>
    </location>
</feature>
<feature type="transmembrane region" description="Helical" evidence="7">
    <location>
        <begin position="234"/>
        <end position="254"/>
    </location>
</feature>
<evidence type="ECO:0000256" key="4">
    <source>
        <dbReference type="ARBA" id="ARBA00023136"/>
    </source>
</evidence>
<dbReference type="PROSITE" id="PS51225">
    <property type="entry name" value="MARVEL"/>
    <property type="match status" value="1"/>
</dbReference>